<dbReference type="RefSeq" id="WP_066448311.1">
    <property type="nucleotide sequence ID" value="NZ_DBGCPY010000120.1"/>
</dbReference>
<dbReference type="SUPFAM" id="SSF51306">
    <property type="entry name" value="LexA/Signal peptidase"/>
    <property type="match status" value="1"/>
</dbReference>
<dbReference type="InterPro" id="IPR036286">
    <property type="entry name" value="LexA/Signal_pep-like_sf"/>
</dbReference>
<evidence type="ECO:0000313" key="8">
    <source>
        <dbReference type="Proteomes" id="UP000295515"/>
    </source>
</evidence>
<evidence type="ECO:0000256" key="4">
    <source>
        <dbReference type="ARBA" id="ARBA00023136"/>
    </source>
</evidence>
<dbReference type="InterPro" id="IPR019533">
    <property type="entry name" value="Peptidase_S26"/>
</dbReference>
<dbReference type="EC" id="3.4.21.89" evidence="5"/>
<reference evidence="7 8" key="1">
    <citation type="submission" date="2019-03" db="EMBL/GenBank/DDBJ databases">
        <title>Genomic Encyclopedia of Type Strains, Phase IV (KMG-IV): sequencing the most valuable type-strain genomes for metagenomic binning, comparative biology and taxonomic classification.</title>
        <authorList>
            <person name="Goeker M."/>
        </authorList>
    </citation>
    <scope>NUCLEOTIDE SEQUENCE [LARGE SCALE GENOMIC DNA]</scope>
    <source>
        <strain evidence="7 8">DSM 29487</strain>
    </source>
</reference>
<dbReference type="CDD" id="cd06530">
    <property type="entry name" value="S26_SPase_I"/>
    <property type="match status" value="1"/>
</dbReference>
<dbReference type="GO" id="GO:0009003">
    <property type="term" value="F:signal peptidase activity"/>
    <property type="evidence" value="ECO:0007669"/>
    <property type="project" value="UniProtKB-EC"/>
</dbReference>
<evidence type="ECO:0000313" key="7">
    <source>
        <dbReference type="EMBL" id="TCW00569.1"/>
    </source>
</evidence>
<evidence type="ECO:0000256" key="3">
    <source>
        <dbReference type="ARBA" id="ARBA00022989"/>
    </source>
</evidence>
<feature type="transmembrane region" description="Helical" evidence="6">
    <location>
        <begin position="134"/>
        <end position="152"/>
    </location>
</feature>
<dbReference type="Proteomes" id="UP000295515">
    <property type="component" value="Unassembled WGS sequence"/>
</dbReference>
<evidence type="ECO:0000256" key="6">
    <source>
        <dbReference type="SAM" id="Phobius"/>
    </source>
</evidence>
<comment type="subcellular location">
    <subcellularLocation>
        <location evidence="1">Membrane</location>
    </subcellularLocation>
</comment>
<evidence type="ECO:0000256" key="1">
    <source>
        <dbReference type="ARBA" id="ARBA00004370"/>
    </source>
</evidence>
<accession>A0A4V2W5P0</accession>
<protein>
    <recommendedName>
        <fullName evidence="5">Signal peptidase I</fullName>
        <ecNumber evidence="5">3.4.21.89</ecNumber>
    </recommendedName>
</protein>
<dbReference type="EMBL" id="SMCQ01000007">
    <property type="protein sequence ID" value="TCW00569.1"/>
    <property type="molecule type" value="Genomic_DNA"/>
</dbReference>
<dbReference type="GO" id="GO:0004252">
    <property type="term" value="F:serine-type endopeptidase activity"/>
    <property type="evidence" value="ECO:0007669"/>
    <property type="project" value="UniProtKB-UniRule"/>
</dbReference>
<gene>
    <name evidence="7" type="ORF">EDD60_10758</name>
</gene>
<dbReference type="PANTHER" id="PTHR10806:SF6">
    <property type="entry name" value="SIGNAL PEPTIDASE COMPLEX CATALYTIC SUBUNIT SEC11"/>
    <property type="match status" value="1"/>
</dbReference>
<dbReference type="GO" id="GO:0016020">
    <property type="term" value="C:membrane"/>
    <property type="evidence" value="ECO:0007669"/>
    <property type="project" value="UniProtKB-SubCell"/>
</dbReference>
<dbReference type="GeneID" id="98915152"/>
<dbReference type="GO" id="GO:0006465">
    <property type="term" value="P:signal peptide processing"/>
    <property type="evidence" value="ECO:0007669"/>
    <property type="project" value="UniProtKB-UniRule"/>
</dbReference>
<dbReference type="PANTHER" id="PTHR10806">
    <property type="entry name" value="SIGNAL PEPTIDASE COMPLEX CATALYTIC SUBUNIT SEC11"/>
    <property type="match status" value="1"/>
</dbReference>
<keyword evidence="8" id="KW-1185">Reference proteome</keyword>
<sequence>MMKKVCNILSGIVFIILLALAILMFVPNFIGYKGFAVISGSMEPKIPVGSIVYAKEAAFSDLEVGDVISYKINNDTMVTHRIYSIDEKKQTVVTKGDANEKVDTAEVKSNQIVGKVAMSIPLIGYITIYAKTPIGIIAICAIAAILILLNFLPDIFEKENKKEEETK</sequence>
<dbReference type="NCBIfam" id="TIGR02228">
    <property type="entry name" value="sigpep_I_arch"/>
    <property type="match status" value="1"/>
</dbReference>
<evidence type="ECO:0000256" key="2">
    <source>
        <dbReference type="ARBA" id="ARBA00022692"/>
    </source>
</evidence>
<dbReference type="AlphaFoldDB" id="A0A4V2W5P0"/>
<name>A0A4V2W5P0_9FIRM</name>
<feature type="transmembrane region" description="Helical" evidence="6">
    <location>
        <begin position="12"/>
        <end position="32"/>
    </location>
</feature>
<evidence type="ECO:0000256" key="5">
    <source>
        <dbReference type="NCBIfam" id="TIGR02228"/>
    </source>
</evidence>
<keyword evidence="4 6" id="KW-0472">Membrane</keyword>
<dbReference type="InterPro" id="IPR001733">
    <property type="entry name" value="Peptidase_S26B"/>
</dbReference>
<keyword evidence="2 6" id="KW-0812">Transmembrane</keyword>
<proteinExistence type="predicted"/>
<comment type="caution">
    <text evidence="7">The sequence shown here is derived from an EMBL/GenBank/DDBJ whole genome shotgun (WGS) entry which is preliminary data.</text>
</comment>
<organism evidence="7 8">
    <name type="scientific">Longibaculum muris</name>
    <dbReference type="NCBI Taxonomy" id="1796628"/>
    <lineage>
        <taxon>Bacteria</taxon>
        <taxon>Bacillati</taxon>
        <taxon>Bacillota</taxon>
        <taxon>Erysipelotrichia</taxon>
        <taxon>Erysipelotrichales</taxon>
        <taxon>Coprobacillaceae</taxon>
        <taxon>Longibaculum</taxon>
    </lineage>
</organism>
<keyword evidence="3 6" id="KW-1133">Transmembrane helix</keyword>